<reference evidence="1" key="1">
    <citation type="submission" date="2020-01" db="EMBL/GenBank/DDBJ databases">
        <authorList>
            <consortium name="DOE Joint Genome Institute"/>
            <person name="Haridas S."/>
            <person name="Albert R."/>
            <person name="Binder M."/>
            <person name="Bloem J."/>
            <person name="Labutti K."/>
            <person name="Salamov A."/>
            <person name="Andreopoulos B."/>
            <person name="Baker S.E."/>
            <person name="Barry K."/>
            <person name="Bills G."/>
            <person name="Bluhm B.H."/>
            <person name="Cannon C."/>
            <person name="Castanera R."/>
            <person name="Culley D.E."/>
            <person name="Daum C."/>
            <person name="Ezra D."/>
            <person name="Gonzalez J.B."/>
            <person name="Henrissat B."/>
            <person name="Kuo A."/>
            <person name="Liang C."/>
            <person name="Lipzen A."/>
            <person name="Lutzoni F."/>
            <person name="Magnuson J."/>
            <person name="Mondo S."/>
            <person name="Nolan M."/>
            <person name="Ohm R."/>
            <person name="Pangilinan J."/>
            <person name="Park H.-J."/>
            <person name="Ramirez L."/>
            <person name="Alfaro M."/>
            <person name="Sun H."/>
            <person name="Tritt A."/>
            <person name="Yoshinaga Y."/>
            <person name="Zwiers L.-H."/>
            <person name="Turgeon B.G."/>
            <person name="Goodwin S.B."/>
            <person name="Spatafora J.W."/>
            <person name="Crous P.W."/>
            <person name="Grigoriev I.V."/>
        </authorList>
    </citation>
    <scope>NUCLEOTIDE SEQUENCE</scope>
    <source>
        <strain evidence="1">P77</strain>
    </source>
</reference>
<proteinExistence type="predicted"/>
<accession>A0A6A5K1Y1</accession>
<dbReference type="GO" id="GO:0008270">
    <property type="term" value="F:zinc ion binding"/>
    <property type="evidence" value="ECO:0007669"/>
    <property type="project" value="InterPro"/>
</dbReference>
<sequence length="79" mass="8906">MNTIKPSKTSRKQNRCCDQCRKGKRACDAAILEDTLLETNKSRGNPTLIHADVYGPLASCGNCEKTKKSCTFEWLRSQR</sequence>
<name>A0A6A5K1Y1_9PLEO</name>
<organism evidence="1 2">
    <name type="scientific">Decorospora gaudefroyi</name>
    <dbReference type="NCBI Taxonomy" id="184978"/>
    <lineage>
        <taxon>Eukaryota</taxon>
        <taxon>Fungi</taxon>
        <taxon>Dikarya</taxon>
        <taxon>Ascomycota</taxon>
        <taxon>Pezizomycotina</taxon>
        <taxon>Dothideomycetes</taxon>
        <taxon>Pleosporomycetidae</taxon>
        <taxon>Pleosporales</taxon>
        <taxon>Pleosporineae</taxon>
        <taxon>Pleosporaceae</taxon>
        <taxon>Decorospora</taxon>
    </lineage>
</organism>
<evidence type="ECO:0000313" key="1">
    <source>
        <dbReference type="EMBL" id="KAF1830086.1"/>
    </source>
</evidence>
<evidence type="ECO:0000313" key="2">
    <source>
        <dbReference type="Proteomes" id="UP000800040"/>
    </source>
</evidence>
<dbReference type="Proteomes" id="UP000800040">
    <property type="component" value="Unassembled WGS sequence"/>
</dbReference>
<dbReference type="GO" id="GO:0000981">
    <property type="term" value="F:DNA-binding transcription factor activity, RNA polymerase II-specific"/>
    <property type="evidence" value="ECO:0007669"/>
    <property type="project" value="InterPro"/>
</dbReference>
<gene>
    <name evidence="1" type="ORF">BDW02DRAFT_508436</name>
</gene>
<dbReference type="AlphaFoldDB" id="A0A6A5K1Y1"/>
<dbReference type="OrthoDB" id="5958943at2759"/>
<keyword evidence="2" id="KW-1185">Reference proteome</keyword>
<dbReference type="Gene3D" id="4.10.240.10">
    <property type="entry name" value="Zn(2)-C6 fungal-type DNA-binding domain"/>
    <property type="match status" value="1"/>
</dbReference>
<protein>
    <submittedName>
        <fullName evidence="1">Uncharacterized protein</fullName>
    </submittedName>
</protein>
<dbReference type="InterPro" id="IPR036864">
    <property type="entry name" value="Zn2-C6_fun-type_DNA-bd_sf"/>
</dbReference>
<feature type="non-terminal residue" evidence="1">
    <location>
        <position position="79"/>
    </location>
</feature>
<dbReference type="EMBL" id="ML975411">
    <property type="protein sequence ID" value="KAF1830086.1"/>
    <property type="molecule type" value="Genomic_DNA"/>
</dbReference>